<proteinExistence type="predicted"/>
<reference evidence="1 2" key="1">
    <citation type="submission" date="2016-03" db="EMBL/GenBank/DDBJ databases">
        <title>Comparative genomics of the ectomycorrhizal sister species Rhizopogon vinicolor and Rhizopogon vesiculosus (Basidiomycota: Boletales) reveals a divergence of the mating type B locus.</title>
        <authorList>
            <person name="Mujic A.B."/>
            <person name="Kuo A."/>
            <person name="Tritt A."/>
            <person name="Lipzen A."/>
            <person name="Chen C."/>
            <person name="Johnson J."/>
            <person name="Sharma A."/>
            <person name="Barry K."/>
            <person name="Grigoriev I.V."/>
            <person name="Spatafora J.W."/>
        </authorList>
    </citation>
    <scope>NUCLEOTIDE SEQUENCE [LARGE SCALE GENOMIC DNA]</scope>
    <source>
        <strain evidence="1 2">AM-OR11-056</strain>
    </source>
</reference>
<organism evidence="1 2">
    <name type="scientific">Rhizopogon vesiculosus</name>
    <dbReference type="NCBI Taxonomy" id="180088"/>
    <lineage>
        <taxon>Eukaryota</taxon>
        <taxon>Fungi</taxon>
        <taxon>Dikarya</taxon>
        <taxon>Basidiomycota</taxon>
        <taxon>Agaricomycotina</taxon>
        <taxon>Agaricomycetes</taxon>
        <taxon>Agaricomycetidae</taxon>
        <taxon>Boletales</taxon>
        <taxon>Suillineae</taxon>
        <taxon>Rhizopogonaceae</taxon>
        <taxon>Rhizopogon</taxon>
    </lineage>
</organism>
<feature type="non-terminal residue" evidence="1">
    <location>
        <position position="29"/>
    </location>
</feature>
<accession>A0A1J8Q5V5</accession>
<comment type="caution">
    <text evidence="1">The sequence shown here is derived from an EMBL/GenBank/DDBJ whole genome shotgun (WGS) entry which is preliminary data.</text>
</comment>
<dbReference type="AlphaFoldDB" id="A0A1J8Q5V5"/>
<sequence>MIHSGFGSSAVPKHSSRIFVTASYMRRVF</sequence>
<name>A0A1J8Q5V5_9AGAM</name>
<evidence type="ECO:0000313" key="1">
    <source>
        <dbReference type="EMBL" id="OJA15363.1"/>
    </source>
</evidence>
<dbReference type="Proteomes" id="UP000183567">
    <property type="component" value="Unassembled WGS sequence"/>
</dbReference>
<evidence type="ECO:0000313" key="2">
    <source>
        <dbReference type="Proteomes" id="UP000183567"/>
    </source>
</evidence>
<dbReference type="EMBL" id="LVVM01003182">
    <property type="protein sequence ID" value="OJA15363.1"/>
    <property type="molecule type" value="Genomic_DNA"/>
</dbReference>
<keyword evidence="2" id="KW-1185">Reference proteome</keyword>
<protein>
    <submittedName>
        <fullName evidence="1">Uncharacterized protein</fullName>
    </submittedName>
</protein>
<gene>
    <name evidence="1" type="ORF">AZE42_13128</name>
</gene>